<organism evidence="4 5">
    <name type="scientific">Salinigranum rubrum</name>
    <dbReference type="NCBI Taxonomy" id="755307"/>
    <lineage>
        <taxon>Archaea</taxon>
        <taxon>Methanobacteriati</taxon>
        <taxon>Methanobacteriota</taxon>
        <taxon>Stenosarchaea group</taxon>
        <taxon>Halobacteria</taxon>
        <taxon>Halobacteriales</taxon>
        <taxon>Haloferacaceae</taxon>
        <taxon>Salinigranum</taxon>
    </lineage>
</organism>
<dbReference type="NCBIfam" id="TIGR00229">
    <property type="entry name" value="sensory_box"/>
    <property type="match status" value="2"/>
</dbReference>
<evidence type="ECO:0000259" key="3">
    <source>
        <dbReference type="PROSITE" id="PS50112"/>
    </source>
</evidence>
<feature type="domain" description="PAS" evidence="3">
    <location>
        <begin position="120"/>
        <end position="190"/>
    </location>
</feature>
<dbReference type="Proteomes" id="UP000236584">
    <property type="component" value="Chromosome"/>
</dbReference>
<dbReference type="PROSITE" id="PS50112">
    <property type="entry name" value="PAS"/>
    <property type="match status" value="3"/>
</dbReference>
<dbReference type="PANTHER" id="PTHR34236:SF1">
    <property type="entry name" value="DIMETHYL SULFOXIDE REDUCTASE TRANSCRIPTIONAL ACTIVATOR"/>
    <property type="match status" value="1"/>
</dbReference>
<dbReference type="Pfam" id="PF08448">
    <property type="entry name" value="PAS_4"/>
    <property type="match status" value="1"/>
</dbReference>
<name>A0A2I8VJB3_9EURY</name>
<dbReference type="CDD" id="cd00130">
    <property type="entry name" value="PAS"/>
    <property type="match status" value="2"/>
</dbReference>
<dbReference type="AlphaFoldDB" id="A0A2I8VJB3"/>
<dbReference type="Pfam" id="PF04967">
    <property type="entry name" value="HTH_10"/>
    <property type="match status" value="1"/>
</dbReference>
<gene>
    <name evidence="4" type="ORF">C2R22_10480</name>
</gene>
<dbReference type="Gene3D" id="3.30.450.20">
    <property type="entry name" value="PAS domain"/>
    <property type="match status" value="2"/>
</dbReference>
<dbReference type="InterPro" id="IPR035965">
    <property type="entry name" value="PAS-like_dom_sf"/>
</dbReference>
<evidence type="ECO:0000256" key="2">
    <source>
        <dbReference type="ARBA" id="ARBA00023163"/>
    </source>
</evidence>
<dbReference type="Pfam" id="PF13188">
    <property type="entry name" value="PAS_8"/>
    <property type="match status" value="1"/>
</dbReference>
<feature type="domain" description="PAS" evidence="3">
    <location>
        <begin position="1"/>
        <end position="47"/>
    </location>
</feature>
<dbReference type="SMART" id="SM00091">
    <property type="entry name" value="PAS"/>
    <property type="match status" value="3"/>
</dbReference>
<keyword evidence="5" id="KW-1185">Reference proteome</keyword>
<dbReference type="SUPFAM" id="SSF55785">
    <property type="entry name" value="PYP-like sensor domain (PAS domain)"/>
    <property type="match status" value="3"/>
</dbReference>
<proteinExistence type="predicted"/>
<evidence type="ECO:0000256" key="1">
    <source>
        <dbReference type="ARBA" id="ARBA00023015"/>
    </source>
</evidence>
<dbReference type="InterPro" id="IPR031803">
    <property type="entry name" value="BAT_GAF/HTH-assoc"/>
</dbReference>
<reference evidence="4 5" key="1">
    <citation type="submission" date="2018-01" db="EMBL/GenBank/DDBJ databases">
        <title>Complete genome sequence of Salinigranum rubrum GX10T, an extremely halophilic archaeon isolated from a marine solar saltern.</title>
        <authorList>
            <person name="Han S."/>
        </authorList>
    </citation>
    <scope>NUCLEOTIDE SEQUENCE [LARGE SCALE GENOMIC DNA]</scope>
    <source>
        <strain evidence="4 5">GX10</strain>
    </source>
</reference>
<dbReference type="InterPro" id="IPR007050">
    <property type="entry name" value="HTH_bacterioopsin"/>
</dbReference>
<dbReference type="InterPro" id="IPR013656">
    <property type="entry name" value="PAS_4"/>
</dbReference>
<sequence length="769" mass="83438">MESLPDTVFVASRDGTIQWVCANVAAVFGPTPASIVESETVASLLSPTLVDPLDLGERRLENQPITVTDADGVAHRFLVTVTRLTDDDGASASGAADTDTDAEDEALVYACRDVTDVERLKDELEAVFDRVSDAFVALDTTFVVTSLNDHAVELFGRPREEVLGRELWSFSPDPESTQAFELFPRALETGEPLSYETYFEPQDRWYEVQVFPSDTGLSVYFRDVTSRVEDQRELEASEGRFRTLFEGTLDALVLADDEGTYLDANPAACDLFGLPRAELVGRSVGDFAAPGFDFDAAWDGFLGAESMRGEFELVRPDGDTRVTDFTARANIRPGEHLSVLRDVTERVERERQLEVQRDELAHLNRINRLVREVNRAIVGADTRGEVLSGVCRRLVAADVYQHALVVSETAGGRFEVVTAAGLSPATAEAVVTAFERELITAGRRVTSVIAPPAPEVRSAVDADVFGCFPLAYGGTVHGVLVIGADRGGETPVLVGEEGSLLDDLGSTVGKAITAVTARRLLHADEVVTLEFAVDDADDVFNELGRRLDATVTVTGLVPMADGRHACYLTAEGRAVADAWDEETLRETVEALDAVDDCRVISVEEAVRLEVHADGGSPALALESQGTHVRTVSVTNGQGTLVVEVPAESNVRSLVAGLVADYPDTRLVRKLTERRSTERAGYIGGRHTPVSDEREQDLTEKQLAALRAAHAGGYYDWPRRGSSAQELAVALGVAPATYHQHLRAAEGKLVDAFFGDKWRLCRESTGGFRR</sequence>
<keyword evidence="2" id="KW-0804">Transcription</keyword>
<protein>
    <recommendedName>
        <fullName evidence="3">PAS domain-containing protein</fullName>
    </recommendedName>
</protein>
<dbReference type="PANTHER" id="PTHR34236">
    <property type="entry name" value="DIMETHYL SULFOXIDE REDUCTASE TRANSCRIPTIONAL ACTIVATOR"/>
    <property type="match status" value="1"/>
</dbReference>
<evidence type="ECO:0000313" key="5">
    <source>
        <dbReference type="Proteomes" id="UP000236584"/>
    </source>
</evidence>
<keyword evidence="1" id="KW-0805">Transcription regulation</keyword>
<dbReference type="KEGG" id="srub:C2R22_10480"/>
<evidence type="ECO:0000313" key="4">
    <source>
        <dbReference type="EMBL" id="AUV82022.1"/>
    </source>
</evidence>
<dbReference type="EMBL" id="CP026309">
    <property type="protein sequence ID" value="AUV82022.1"/>
    <property type="molecule type" value="Genomic_DNA"/>
</dbReference>
<dbReference type="Pfam" id="PF15915">
    <property type="entry name" value="BAT"/>
    <property type="match status" value="1"/>
</dbReference>
<feature type="domain" description="PAS" evidence="3">
    <location>
        <begin position="237"/>
        <end position="290"/>
    </location>
</feature>
<dbReference type="InterPro" id="IPR000014">
    <property type="entry name" value="PAS"/>
</dbReference>
<accession>A0A2I8VJB3</accession>